<gene>
    <name evidence="3" type="ORF">SAMN05421877_102326</name>
</gene>
<evidence type="ECO:0000259" key="2">
    <source>
        <dbReference type="Pfam" id="PF08327"/>
    </source>
</evidence>
<evidence type="ECO:0000313" key="4">
    <source>
        <dbReference type="Proteomes" id="UP000236731"/>
    </source>
</evidence>
<dbReference type="SUPFAM" id="SSF55961">
    <property type="entry name" value="Bet v1-like"/>
    <property type="match status" value="1"/>
</dbReference>
<dbReference type="CDD" id="cd07814">
    <property type="entry name" value="SRPBCC_CalC_Aha1-like"/>
    <property type="match status" value="1"/>
</dbReference>
<protein>
    <submittedName>
        <fullName evidence="3">Activator of Hsp90 ATPase homolog 1-like protein</fullName>
    </submittedName>
</protein>
<evidence type="ECO:0000313" key="3">
    <source>
        <dbReference type="EMBL" id="SEF75446.1"/>
    </source>
</evidence>
<name>A0A1H5UKC0_9SPHI</name>
<dbReference type="EMBL" id="FNUT01000002">
    <property type="protein sequence ID" value="SEF75446.1"/>
    <property type="molecule type" value="Genomic_DNA"/>
</dbReference>
<keyword evidence="4" id="KW-1185">Reference proteome</keyword>
<accession>A0A1H5UKC0</accession>
<dbReference type="Pfam" id="PF08327">
    <property type="entry name" value="AHSA1"/>
    <property type="match status" value="1"/>
</dbReference>
<dbReference type="AlphaFoldDB" id="A0A1H5UKC0"/>
<dbReference type="Proteomes" id="UP000236731">
    <property type="component" value="Unassembled WGS sequence"/>
</dbReference>
<reference evidence="4" key="1">
    <citation type="submission" date="2016-10" db="EMBL/GenBank/DDBJ databases">
        <authorList>
            <person name="Varghese N."/>
            <person name="Submissions S."/>
        </authorList>
    </citation>
    <scope>NUCLEOTIDE SEQUENCE [LARGE SCALE GENOMIC DNA]</scope>
    <source>
        <strain evidence="4">DSM 22361</strain>
    </source>
</reference>
<organism evidence="3 4">
    <name type="scientific">Sphingobacterium lactis</name>
    <dbReference type="NCBI Taxonomy" id="797291"/>
    <lineage>
        <taxon>Bacteria</taxon>
        <taxon>Pseudomonadati</taxon>
        <taxon>Bacteroidota</taxon>
        <taxon>Sphingobacteriia</taxon>
        <taxon>Sphingobacteriales</taxon>
        <taxon>Sphingobacteriaceae</taxon>
        <taxon>Sphingobacterium</taxon>
    </lineage>
</organism>
<dbReference type="InterPro" id="IPR023393">
    <property type="entry name" value="START-like_dom_sf"/>
</dbReference>
<evidence type="ECO:0000256" key="1">
    <source>
        <dbReference type="ARBA" id="ARBA00006817"/>
    </source>
</evidence>
<sequence length="150" mass="16976">MKTIYFTENIQASPAKVHEVMLDQEHYQEWTKPFSPTSNFSGSWEEGSKIFFTSQYEDGALGGLVSRIETNIPGDIVIIRHMGIVSKEGELYDGPMVDAWRNALEVYRFKAVDDGTQITCSVEIGDEEEAGMFDESWPAALRKLKEICEN</sequence>
<dbReference type="RefSeq" id="WP_103905337.1">
    <property type="nucleotide sequence ID" value="NZ_CP049246.1"/>
</dbReference>
<feature type="domain" description="Activator of Hsp90 ATPase homologue 1/2-like C-terminal" evidence="2">
    <location>
        <begin position="12"/>
        <end position="148"/>
    </location>
</feature>
<comment type="similarity">
    <text evidence="1">Belongs to the AHA1 family.</text>
</comment>
<dbReference type="OrthoDB" id="384974at2"/>
<dbReference type="Gene3D" id="3.30.530.20">
    <property type="match status" value="1"/>
</dbReference>
<dbReference type="InterPro" id="IPR013538">
    <property type="entry name" value="ASHA1/2-like_C"/>
</dbReference>
<proteinExistence type="inferred from homology"/>